<proteinExistence type="predicted"/>
<evidence type="ECO:0000313" key="2">
    <source>
        <dbReference type="Proteomes" id="UP000054537"/>
    </source>
</evidence>
<accession>A0A0A6X026</accession>
<comment type="caution">
    <text evidence="1">The sequence shown here is derived from an EMBL/GenBank/DDBJ whole genome shotgun (WGS) entry which is preliminary data.</text>
</comment>
<dbReference type="STRING" id="1869.MB27_34515"/>
<dbReference type="AlphaFoldDB" id="A0A0A6X026"/>
<dbReference type="Proteomes" id="UP000054537">
    <property type="component" value="Unassembled WGS sequence"/>
</dbReference>
<evidence type="ECO:0000313" key="1">
    <source>
        <dbReference type="EMBL" id="KHD73352.1"/>
    </source>
</evidence>
<organism evidence="1 2">
    <name type="scientific">Actinoplanes utahensis</name>
    <dbReference type="NCBI Taxonomy" id="1869"/>
    <lineage>
        <taxon>Bacteria</taxon>
        <taxon>Bacillati</taxon>
        <taxon>Actinomycetota</taxon>
        <taxon>Actinomycetes</taxon>
        <taxon>Micromonosporales</taxon>
        <taxon>Micromonosporaceae</taxon>
        <taxon>Actinoplanes</taxon>
    </lineage>
</organism>
<dbReference type="EMBL" id="JRTT01000131">
    <property type="protein sequence ID" value="KHD73352.1"/>
    <property type="molecule type" value="Genomic_DNA"/>
</dbReference>
<keyword evidence="2" id="KW-1185">Reference proteome</keyword>
<protein>
    <submittedName>
        <fullName evidence="1">Uncharacterized protein</fullName>
    </submittedName>
</protein>
<reference evidence="1 2" key="1">
    <citation type="submission" date="2014-10" db="EMBL/GenBank/DDBJ databases">
        <title>Draft genome sequence of Actinoplanes utahensis NRRL 12052.</title>
        <authorList>
            <person name="Velasco-Bucheli B."/>
            <person name="del Cerro C."/>
            <person name="Hormigo D."/>
            <person name="Garcia J.L."/>
            <person name="Acebal C."/>
            <person name="Arroyo M."/>
            <person name="de la Mata I."/>
        </authorList>
    </citation>
    <scope>NUCLEOTIDE SEQUENCE [LARGE SCALE GENOMIC DNA]</scope>
    <source>
        <strain evidence="1 2">NRRL 12052</strain>
    </source>
</reference>
<gene>
    <name evidence="1" type="ORF">MB27_34515</name>
</gene>
<name>A0A0A6X026_ACTUT</name>
<sequence length="84" mass="8881">MSSSHSIWSSTLRFSASRVVRPVARSYTAISHWPSACPLRVLMATRVPSGDSAGHSASSRSATSFRSLMLPSTSQVFAPDAAVA</sequence>